<gene>
    <name evidence="7" type="ORF">GCU56_19460</name>
</gene>
<dbReference type="EMBL" id="JAAGWF010000023">
    <property type="protein sequence ID" value="NEK60037.1"/>
    <property type="molecule type" value="Genomic_DNA"/>
</dbReference>
<dbReference type="PANTHER" id="PTHR42973:SF39">
    <property type="entry name" value="FAD-BINDING PCMH-TYPE DOMAIN-CONTAINING PROTEIN"/>
    <property type="match status" value="1"/>
</dbReference>
<name>A0A7K3W844_9ACTN</name>
<feature type="domain" description="FAD-binding PCMH-type" evidence="6">
    <location>
        <begin position="48"/>
        <end position="216"/>
    </location>
</feature>
<dbReference type="Proteomes" id="UP000470246">
    <property type="component" value="Unassembled WGS sequence"/>
</dbReference>
<evidence type="ECO:0000256" key="1">
    <source>
        <dbReference type="ARBA" id="ARBA00001974"/>
    </source>
</evidence>
<dbReference type="GO" id="GO:0071949">
    <property type="term" value="F:FAD binding"/>
    <property type="evidence" value="ECO:0007669"/>
    <property type="project" value="InterPro"/>
</dbReference>
<evidence type="ECO:0000256" key="5">
    <source>
        <dbReference type="ARBA" id="ARBA00023002"/>
    </source>
</evidence>
<dbReference type="InterPro" id="IPR016167">
    <property type="entry name" value="FAD-bd_PCMH_sub1"/>
</dbReference>
<keyword evidence="8" id="KW-1185">Reference proteome</keyword>
<keyword evidence="3" id="KW-0285">Flavoprotein</keyword>
<keyword evidence="4" id="KW-0274">FAD</keyword>
<dbReference type="Gene3D" id="3.30.43.10">
    <property type="entry name" value="Uridine Diphospho-n-acetylenolpyruvylglucosamine Reductase, domain 2"/>
    <property type="match status" value="1"/>
</dbReference>
<dbReference type="RefSeq" id="WP_163483410.1">
    <property type="nucleotide sequence ID" value="NZ_JAAGWF010000023.1"/>
</dbReference>
<evidence type="ECO:0000256" key="2">
    <source>
        <dbReference type="ARBA" id="ARBA00005466"/>
    </source>
</evidence>
<dbReference type="Pfam" id="PF01565">
    <property type="entry name" value="FAD_binding_4"/>
    <property type="match status" value="1"/>
</dbReference>
<comment type="similarity">
    <text evidence="2">Belongs to the oxygen-dependent FAD-linked oxidoreductase family.</text>
</comment>
<dbReference type="SUPFAM" id="SSF56176">
    <property type="entry name" value="FAD-binding/transporter-associated domain-like"/>
    <property type="match status" value="1"/>
</dbReference>
<comment type="caution">
    <text evidence="7">The sequence shown here is derived from an EMBL/GenBank/DDBJ whole genome shotgun (WGS) entry which is preliminary data.</text>
</comment>
<dbReference type="GO" id="GO:0016491">
    <property type="term" value="F:oxidoreductase activity"/>
    <property type="evidence" value="ECO:0007669"/>
    <property type="project" value="UniProtKB-KW"/>
</dbReference>
<reference evidence="7 8" key="1">
    <citation type="submission" date="2020-02" db="EMBL/GenBank/DDBJ databases">
        <title>Geodermatophilus sabuli CPCC 205279 I12A-02694.</title>
        <authorList>
            <person name="Jiang Z."/>
        </authorList>
    </citation>
    <scope>NUCLEOTIDE SEQUENCE [LARGE SCALE GENOMIC DNA]</scope>
    <source>
        <strain evidence="7 8">I12A-02694</strain>
    </source>
</reference>
<dbReference type="InterPro" id="IPR036318">
    <property type="entry name" value="FAD-bd_PCMH-like_sf"/>
</dbReference>
<dbReference type="InterPro" id="IPR050416">
    <property type="entry name" value="FAD-linked_Oxidoreductase"/>
</dbReference>
<dbReference type="AlphaFoldDB" id="A0A7K3W844"/>
<dbReference type="Gene3D" id="3.40.462.20">
    <property type="match status" value="1"/>
</dbReference>
<dbReference type="PROSITE" id="PS00862">
    <property type="entry name" value="OX2_COVAL_FAD"/>
    <property type="match status" value="1"/>
</dbReference>
<evidence type="ECO:0000256" key="4">
    <source>
        <dbReference type="ARBA" id="ARBA00022827"/>
    </source>
</evidence>
<sequence length="480" mass="48481">MTSTRTRSTRPLSTADLATELAARTRGEVVPGADGSALPAVTPFNLATEHRPELVLLAADAEDVAAVVGLAAAAGRRIAVQATGHGAPAAGPDTVLVSTRALDGVVVDPTARIATVGAGATWQQVLDAAAPHGLAALAGSAPGVSAVGYTVGGGLGPVARTFGLAADHVRGFQVVTADGELVDVDAAHDPDRFWALRGGGAAFGVVTRMTIDLFPVATLYAGGLWFSADVARTVLHRWREWAAGLPEAVSTSVARLELPPAPALPPPLRGRSVVHVRIAHVGDPAEGARLAEPMRTVATPLLEDLGEMPYAALGAVHADPVDPMPVAERGLLLRDLPVDAVEAFADATAPGRSPIMMAELRLMGGAIGRPAAVPNAAGGRSAALSLHVVGVLAPPIAAVVPAAIDDVLERMAPWSTGGSLLAFAGSGGPVADARIRAAFGPEAWERLVALREATDPDAVLAPAARWTADAAPTAAAGGVS</sequence>
<dbReference type="Gene3D" id="3.30.465.10">
    <property type="match status" value="1"/>
</dbReference>
<proteinExistence type="inferred from homology"/>
<dbReference type="PANTHER" id="PTHR42973">
    <property type="entry name" value="BINDING OXIDOREDUCTASE, PUTATIVE (AFU_ORTHOLOGUE AFUA_1G17690)-RELATED"/>
    <property type="match status" value="1"/>
</dbReference>
<dbReference type="PROSITE" id="PS51387">
    <property type="entry name" value="FAD_PCMH"/>
    <property type="match status" value="1"/>
</dbReference>
<dbReference type="InterPro" id="IPR016169">
    <property type="entry name" value="FAD-bd_PCMH_sub2"/>
</dbReference>
<evidence type="ECO:0000259" key="6">
    <source>
        <dbReference type="PROSITE" id="PS51387"/>
    </source>
</evidence>
<dbReference type="InterPro" id="IPR016166">
    <property type="entry name" value="FAD-bd_PCMH"/>
</dbReference>
<accession>A0A7K3W844</accession>
<evidence type="ECO:0000313" key="7">
    <source>
        <dbReference type="EMBL" id="NEK60037.1"/>
    </source>
</evidence>
<organism evidence="7 8">
    <name type="scientific">Geodermatophilus sabuli</name>
    <dbReference type="NCBI Taxonomy" id="1564158"/>
    <lineage>
        <taxon>Bacteria</taxon>
        <taxon>Bacillati</taxon>
        <taxon>Actinomycetota</taxon>
        <taxon>Actinomycetes</taxon>
        <taxon>Geodermatophilales</taxon>
        <taxon>Geodermatophilaceae</taxon>
        <taxon>Geodermatophilus</taxon>
    </lineage>
</organism>
<evidence type="ECO:0000313" key="8">
    <source>
        <dbReference type="Proteomes" id="UP000470246"/>
    </source>
</evidence>
<evidence type="ECO:0000256" key="3">
    <source>
        <dbReference type="ARBA" id="ARBA00022630"/>
    </source>
</evidence>
<dbReference type="InterPro" id="IPR006094">
    <property type="entry name" value="Oxid_FAD_bind_N"/>
</dbReference>
<comment type="cofactor">
    <cofactor evidence="1">
        <name>FAD</name>
        <dbReference type="ChEBI" id="CHEBI:57692"/>
    </cofactor>
</comment>
<protein>
    <submittedName>
        <fullName evidence="7">FAD-binding oxidoreductase</fullName>
    </submittedName>
</protein>
<dbReference type="InterPro" id="IPR006093">
    <property type="entry name" value="Oxy_OxRdtase_FAD_BS"/>
</dbReference>
<keyword evidence="5" id="KW-0560">Oxidoreductase</keyword>